<dbReference type="InterPro" id="IPR008948">
    <property type="entry name" value="L-Aspartase-like"/>
</dbReference>
<evidence type="ECO:0000256" key="1">
    <source>
        <dbReference type="ARBA" id="ARBA00008226"/>
    </source>
</evidence>
<feature type="region of interest" description="Disordered" evidence="11">
    <location>
        <begin position="262"/>
        <end position="289"/>
    </location>
</feature>
<dbReference type="InterPro" id="IPR036621">
    <property type="entry name" value="Anticodon-bd_dom_sf"/>
</dbReference>
<dbReference type="EC" id="6.1.1.21" evidence="2"/>
<evidence type="ECO:0000256" key="7">
    <source>
        <dbReference type="ARBA" id="ARBA00022917"/>
    </source>
</evidence>
<dbReference type="GO" id="GO:0005739">
    <property type="term" value="C:mitochondrion"/>
    <property type="evidence" value="ECO:0007669"/>
    <property type="project" value="TreeGrafter"/>
</dbReference>
<dbReference type="SUPFAM" id="SSF55681">
    <property type="entry name" value="Class II aaRS and biotin synthetases"/>
    <property type="match status" value="1"/>
</dbReference>
<evidence type="ECO:0000256" key="2">
    <source>
        <dbReference type="ARBA" id="ARBA00012815"/>
    </source>
</evidence>
<dbReference type="Pfam" id="PF13393">
    <property type="entry name" value="tRNA-synt_His"/>
    <property type="match status" value="1"/>
</dbReference>
<dbReference type="Gene3D" id="3.30.930.10">
    <property type="entry name" value="Bira Bifunctional Protein, Domain 2"/>
    <property type="match status" value="1"/>
</dbReference>
<dbReference type="SUPFAM" id="SSF52954">
    <property type="entry name" value="Class II aaRS ABD-related"/>
    <property type="match status" value="1"/>
</dbReference>
<protein>
    <recommendedName>
        <fullName evidence="3">Histidine--tRNA ligase, cytoplasmic</fullName>
        <ecNumber evidence="2">6.1.1.21</ecNumber>
    </recommendedName>
</protein>
<dbReference type="InterPro" id="IPR033656">
    <property type="entry name" value="HisRS_anticodon"/>
</dbReference>
<dbReference type="InterPro" id="IPR045864">
    <property type="entry name" value="aa-tRNA-synth_II/BPL/LPL"/>
</dbReference>
<evidence type="ECO:0000259" key="12">
    <source>
        <dbReference type="PROSITE" id="PS50862"/>
    </source>
</evidence>
<dbReference type="Proteomes" id="UP000322899">
    <property type="component" value="Unassembled WGS sequence"/>
</dbReference>
<dbReference type="NCBIfam" id="TIGR00442">
    <property type="entry name" value="hisS"/>
    <property type="match status" value="1"/>
</dbReference>
<dbReference type="InterPro" id="IPR041715">
    <property type="entry name" value="HisRS-like_core"/>
</dbReference>
<dbReference type="OrthoDB" id="1906957at2759"/>
<dbReference type="HAMAP" id="MF_00127">
    <property type="entry name" value="His_tRNA_synth"/>
    <property type="match status" value="1"/>
</dbReference>
<reference evidence="13 14" key="1">
    <citation type="submission" date="2019-07" db="EMBL/GenBank/DDBJ databases">
        <title>Genomes of Cafeteria roenbergensis.</title>
        <authorList>
            <person name="Fischer M.G."/>
            <person name="Hackl T."/>
            <person name="Roman M."/>
        </authorList>
    </citation>
    <scope>NUCLEOTIDE SEQUENCE [LARGE SCALE GENOMIC DNA]</scope>
    <source>
        <strain evidence="13 14">E4-10P</strain>
    </source>
</reference>
<keyword evidence="6" id="KW-0067">ATP-binding</keyword>
<dbReference type="GO" id="GO:0003723">
    <property type="term" value="F:RNA binding"/>
    <property type="evidence" value="ECO:0007669"/>
    <property type="project" value="TreeGrafter"/>
</dbReference>
<evidence type="ECO:0000256" key="10">
    <source>
        <dbReference type="SAM" id="Coils"/>
    </source>
</evidence>
<dbReference type="FunFam" id="3.30.930.10:FF:000061">
    <property type="entry name" value="Histidine--tRNA ligase, cytoplasmic"/>
    <property type="match status" value="1"/>
</dbReference>
<accession>A0A5A8EI51</accession>
<dbReference type="PROSITE" id="PS50862">
    <property type="entry name" value="AA_TRNA_LIGASE_II"/>
    <property type="match status" value="1"/>
</dbReference>
<feature type="coiled-coil region" evidence="10">
    <location>
        <begin position="396"/>
        <end position="430"/>
    </location>
</feature>
<evidence type="ECO:0000256" key="3">
    <source>
        <dbReference type="ARBA" id="ARBA00015302"/>
    </source>
</evidence>
<evidence type="ECO:0000256" key="5">
    <source>
        <dbReference type="ARBA" id="ARBA00022741"/>
    </source>
</evidence>
<sequence>MAAMAFATRVVFGNRVVPPKELLAVVDGTGQAMFDASVSAKMSASAKAGTLLTTAPEGLALPSGCRMGASNSAASRAACAGILVCVARAGLGVRAEVAEWLCNSLNAGAAPQLPEAGALGEDASFDATSASSVSAAIAAAAAAGLEGGLTADEWTVICSSHGAAAGIAAVAGSAARELAVAADVAAALSVEAGRLGNDVATDVDSATVTAGRAASSSALRTLTMASSRIGAGPATGAAEVHGAARDEALAGERAARLEVNAGPEAAAPAAPAGGKKGGKKGGKGKPQALALAPRPAASLAASCRAIVASAAELLDGAAFRRGLVAGAAAGAAAAAEPVAPIRVPMGASAASQACVAAALHALAAVQSAVAAVAAEAASSAAALDTDEAEAVAAAAVKEAARQARAAEFAAADAERKAKEAERVAAMSDKEREAYEVAKAKAAEKAARKAAAKKGGAAAAGAGAAGAVNPAGVGRGLFELRLRLLAERPCPAATTPAEAAAAGAGAGAGTAPSLSEAEWRALLPLGAASPALPASGRLAAMATQCVQAVGAAGADAKIAKGTRDYGPQEMRVREPVFAAIRSVFKRHGAVEIDTPVFEHRDTLTGKYGEEGAKLIYHLADQGGQLLSLRYDLTVPFARFVASHGLDKIKRFHIARVYRRDQPQMTRGRYREFYQCDFDIAGSHALMVPDAEVISVACEILGSLPIGDFQFKLNHRGVLDGCLELAGVPSGKVRTVCSSIDKLDKEPWADVREELVGEKGVSPDVADAIGRLVQRRGEPMALLAELESTSVFSGSDKATSALAELRVLFGYLEALGCLHRISLDLSLARGLDYYSGVIYEAVLLDGAVAVGSIAAGGRYDSLVGMFSASGAKVPCVGVSIGIERVFAIVEAKARAADAATKALSRPPVDVFVAAAGGGVPLVERLRLCKELWAAGVRAETPFKEKLERRWLENALEAGYPYMCLLGESELAEGKVTVKDIANTEQVTVDRADLVATLSRFGVPVDAMEAASRARELAGEGPGAKEAAAASAAGEA</sequence>
<feature type="domain" description="Aminoacyl-transfer RNA synthetases class-II family profile" evidence="12">
    <location>
        <begin position="560"/>
        <end position="904"/>
    </location>
</feature>
<dbReference type="PANTHER" id="PTHR11476">
    <property type="entry name" value="HISTIDYL-TRNA SYNTHETASE"/>
    <property type="match status" value="1"/>
</dbReference>
<name>A0A5A8EI51_CAFRO</name>
<keyword evidence="7" id="KW-0648">Protein biosynthesis</keyword>
<dbReference type="CDD" id="cd00773">
    <property type="entry name" value="HisRS-like_core"/>
    <property type="match status" value="1"/>
</dbReference>
<dbReference type="EMBL" id="VLTO01000003">
    <property type="protein sequence ID" value="KAA0177545.1"/>
    <property type="molecule type" value="Genomic_DNA"/>
</dbReference>
<keyword evidence="5" id="KW-0547">Nucleotide-binding</keyword>
<dbReference type="Gene3D" id="3.40.50.800">
    <property type="entry name" value="Anticodon-binding domain"/>
    <property type="match status" value="1"/>
</dbReference>
<dbReference type="GO" id="GO:0006427">
    <property type="term" value="P:histidyl-tRNA aminoacylation"/>
    <property type="evidence" value="ECO:0007669"/>
    <property type="project" value="InterPro"/>
</dbReference>
<evidence type="ECO:0000313" key="14">
    <source>
        <dbReference type="Proteomes" id="UP000322899"/>
    </source>
</evidence>
<keyword evidence="10" id="KW-0175">Coiled coil</keyword>
<dbReference type="PANTHER" id="PTHR11476:SF7">
    <property type="entry name" value="HISTIDINE--TRNA LIGASE"/>
    <property type="match status" value="1"/>
</dbReference>
<comment type="caution">
    <text evidence="13">The sequence shown here is derived from an EMBL/GenBank/DDBJ whole genome shotgun (WGS) entry which is preliminary data.</text>
</comment>
<dbReference type="InterPro" id="IPR006195">
    <property type="entry name" value="aa-tRNA-synth_II"/>
</dbReference>
<dbReference type="GO" id="GO:0005829">
    <property type="term" value="C:cytosol"/>
    <property type="evidence" value="ECO:0007669"/>
    <property type="project" value="TreeGrafter"/>
</dbReference>
<evidence type="ECO:0000256" key="9">
    <source>
        <dbReference type="ARBA" id="ARBA00047639"/>
    </source>
</evidence>
<gene>
    <name evidence="13" type="ORF">FNF27_00715</name>
</gene>
<dbReference type="InterPro" id="IPR015807">
    <property type="entry name" value="His-tRNA-ligase"/>
</dbReference>
<dbReference type="Pfam" id="PF03129">
    <property type="entry name" value="HGTP_anticodon"/>
    <property type="match status" value="1"/>
</dbReference>
<evidence type="ECO:0000256" key="4">
    <source>
        <dbReference type="ARBA" id="ARBA00022598"/>
    </source>
</evidence>
<keyword evidence="4" id="KW-0436">Ligase</keyword>
<dbReference type="GO" id="GO:0004821">
    <property type="term" value="F:histidine-tRNA ligase activity"/>
    <property type="evidence" value="ECO:0007669"/>
    <property type="project" value="UniProtKB-EC"/>
</dbReference>
<keyword evidence="8" id="KW-0030">Aminoacyl-tRNA synthetase</keyword>
<comment type="catalytic activity">
    <reaction evidence="9">
        <text>tRNA(His) + L-histidine + ATP = L-histidyl-tRNA(His) + AMP + diphosphate + H(+)</text>
        <dbReference type="Rhea" id="RHEA:17313"/>
        <dbReference type="Rhea" id="RHEA-COMP:9665"/>
        <dbReference type="Rhea" id="RHEA-COMP:9689"/>
        <dbReference type="ChEBI" id="CHEBI:15378"/>
        <dbReference type="ChEBI" id="CHEBI:30616"/>
        <dbReference type="ChEBI" id="CHEBI:33019"/>
        <dbReference type="ChEBI" id="CHEBI:57595"/>
        <dbReference type="ChEBI" id="CHEBI:78442"/>
        <dbReference type="ChEBI" id="CHEBI:78527"/>
        <dbReference type="ChEBI" id="CHEBI:456215"/>
        <dbReference type="EC" id="6.1.1.21"/>
    </reaction>
</comment>
<dbReference type="GO" id="GO:0005524">
    <property type="term" value="F:ATP binding"/>
    <property type="evidence" value="ECO:0007669"/>
    <property type="project" value="UniProtKB-KW"/>
</dbReference>
<feature type="compositionally biased region" description="Low complexity" evidence="11">
    <location>
        <begin position="262"/>
        <end position="273"/>
    </location>
</feature>
<feature type="compositionally biased region" description="Low complexity" evidence="11">
    <location>
        <begin position="1021"/>
        <end position="1033"/>
    </location>
</feature>
<evidence type="ECO:0000256" key="8">
    <source>
        <dbReference type="ARBA" id="ARBA00023146"/>
    </source>
</evidence>
<evidence type="ECO:0000256" key="6">
    <source>
        <dbReference type="ARBA" id="ARBA00022840"/>
    </source>
</evidence>
<evidence type="ECO:0000313" key="13">
    <source>
        <dbReference type="EMBL" id="KAA0177545.1"/>
    </source>
</evidence>
<dbReference type="FunFam" id="3.40.50.800:FF:000012">
    <property type="entry name" value="Histidine--tRNA ligase, cytoplasmic"/>
    <property type="match status" value="1"/>
</dbReference>
<feature type="region of interest" description="Disordered" evidence="11">
    <location>
        <begin position="1013"/>
        <end position="1033"/>
    </location>
</feature>
<comment type="similarity">
    <text evidence="1">Belongs to the class-II aminoacyl-tRNA synthetase family.</text>
</comment>
<organism evidence="13 14">
    <name type="scientific">Cafeteria roenbergensis</name>
    <name type="common">Marine flagellate</name>
    <dbReference type="NCBI Taxonomy" id="33653"/>
    <lineage>
        <taxon>Eukaryota</taxon>
        <taxon>Sar</taxon>
        <taxon>Stramenopiles</taxon>
        <taxon>Bigyra</taxon>
        <taxon>Opalozoa</taxon>
        <taxon>Bicosoecida</taxon>
        <taxon>Cafeteriaceae</taxon>
        <taxon>Cafeteria</taxon>
    </lineage>
</organism>
<dbReference type="AlphaFoldDB" id="A0A5A8EI51"/>
<evidence type="ECO:0000256" key="11">
    <source>
        <dbReference type="SAM" id="MobiDB-lite"/>
    </source>
</evidence>
<dbReference type="InterPro" id="IPR004154">
    <property type="entry name" value="Anticodon-bd"/>
</dbReference>
<dbReference type="SUPFAM" id="SSF48557">
    <property type="entry name" value="L-aspartase-like"/>
    <property type="match status" value="1"/>
</dbReference>
<proteinExistence type="inferred from homology"/>
<dbReference type="CDD" id="cd00859">
    <property type="entry name" value="HisRS_anticodon"/>
    <property type="match status" value="1"/>
</dbReference>
<dbReference type="GO" id="GO:0032543">
    <property type="term" value="P:mitochondrial translation"/>
    <property type="evidence" value="ECO:0007669"/>
    <property type="project" value="TreeGrafter"/>
</dbReference>